<dbReference type="SMART" id="SM00194">
    <property type="entry name" value="PTPc"/>
    <property type="match status" value="1"/>
</dbReference>
<evidence type="ECO:0000313" key="5">
    <source>
        <dbReference type="Proteomes" id="UP001176961"/>
    </source>
</evidence>
<dbReference type="SUPFAM" id="SSF56436">
    <property type="entry name" value="C-type lectin-like"/>
    <property type="match status" value="1"/>
</dbReference>
<dbReference type="InterPro" id="IPR016187">
    <property type="entry name" value="CTDL_fold"/>
</dbReference>
<feature type="domain" description="C-type lectin" evidence="1">
    <location>
        <begin position="34"/>
        <end position="158"/>
    </location>
</feature>
<dbReference type="EMBL" id="CATQJL010000305">
    <property type="protein sequence ID" value="CAJ0601918.1"/>
    <property type="molecule type" value="Genomic_DNA"/>
</dbReference>
<dbReference type="PROSITE" id="PS50055">
    <property type="entry name" value="TYR_PHOSPHATASE_PTP"/>
    <property type="match status" value="1"/>
</dbReference>
<dbReference type="CDD" id="cd00047">
    <property type="entry name" value="PTPc"/>
    <property type="match status" value="1"/>
</dbReference>
<dbReference type="Gene3D" id="3.90.190.10">
    <property type="entry name" value="Protein tyrosine phosphatase superfamily"/>
    <property type="match status" value="1"/>
</dbReference>
<dbReference type="PROSITE" id="PS50041">
    <property type="entry name" value="C_TYPE_LECTIN_2"/>
    <property type="match status" value="1"/>
</dbReference>
<evidence type="ECO:0000259" key="3">
    <source>
        <dbReference type="PROSITE" id="PS50056"/>
    </source>
</evidence>
<dbReference type="Proteomes" id="UP001176961">
    <property type="component" value="Unassembled WGS sequence"/>
</dbReference>
<dbReference type="InterPro" id="IPR052782">
    <property type="entry name" value="Oocyte-zygote_transition_reg"/>
</dbReference>
<comment type="caution">
    <text evidence="4">The sequence shown here is derived from an EMBL/GenBank/DDBJ whole genome shotgun (WGS) entry which is preliminary data.</text>
</comment>
<dbReference type="InterPro" id="IPR016130">
    <property type="entry name" value="Tyr_Pase_AS"/>
</dbReference>
<gene>
    <name evidence="4" type="ORF">CYNAS_LOCUS13901</name>
</gene>
<dbReference type="SMART" id="SM00034">
    <property type="entry name" value="CLECT"/>
    <property type="match status" value="1"/>
</dbReference>
<name>A0AA36H0S8_CYLNA</name>
<dbReference type="InterPro" id="IPR029021">
    <property type="entry name" value="Prot-tyrosine_phosphatase-like"/>
</dbReference>
<dbReference type="Pfam" id="PF00102">
    <property type="entry name" value="Y_phosphatase"/>
    <property type="match status" value="1"/>
</dbReference>
<feature type="domain" description="Tyrosine-protein phosphatase" evidence="2">
    <location>
        <begin position="298"/>
        <end position="555"/>
    </location>
</feature>
<feature type="domain" description="Tyrosine specific protein phosphatases" evidence="3">
    <location>
        <begin position="485"/>
        <end position="546"/>
    </location>
</feature>
<dbReference type="InterPro" id="IPR000242">
    <property type="entry name" value="PTP_cat"/>
</dbReference>
<dbReference type="Gene3D" id="3.10.100.10">
    <property type="entry name" value="Mannose-Binding Protein A, subunit A"/>
    <property type="match status" value="1"/>
</dbReference>
<reference evidence="4" key="1">
    <citation type="submission" date="2023-07" db="EMBL/GenBank/DDBJ databases">
        <authorList>
            <consortium name="CYATHOMIX"/>
        </authorList>
    </citation>
    <scope>NUCLEOTIDE SEQUENCE</scope>
    <source>
        <strain evidence="4">N/A</strain>
    </source>
</reference>
<dbReference type="PRINTS" id="PR00700">
    <property type="entry name" value="PRTYPHPHTASE"/>
</dbReference>
<dbReference type="Pfam" id="PF00059">
    <property type="entry name" value="Lectin_C"/>
    <property type="match status" value="1"/>
</dbReference>
<evidence type="ECO:0000259" key="2">
    <source>
        <dbReference type="PROSITE" id="PS50055"/>
    </source>
</evidence>
<evidence type="ECO:0000313" key="4">
    <source>
        <dbReference type="EMBL" id="CAJ0601918.1"/>
    </source>
</evidence>
<dbReference type="InterPro" id="IPR000387">
    <property type="entry name" value="Tyr_Pase_dom"/>
</dbReference>
<dbReference type="InterPro" id="IPR003595">
    <property type="entry name" value="Tyr_Pase_cat"/>
</dbReference>
<dbReference type="InterPro" id="IPR016186">
    <property type="entry name" value="C-type_lectin-like/link_sf"/>
</dbReference>
<organism evidence="4 5">
    <name type="scientific">Cylicocyclus nassatus</name>
    <name type="common">Nematode worm</name>
    <dbReference type="NCBI Taxonomy" id="53992"/>
    <lineage>
        <taxon>Eukaryota</taxon>
        <taxon>Metazoa</taxon>
        <taxon>Ecdysozoa</taxon>
        <taxon>Nematoda</taxon>
        <taxon>Chromadorea</taxon>
        <taxon>Rhabditida</taxon>
        <taxon>Rhabditina</taxon>
        <taxon>Rhabditomorpha</taxon>
        <taxon>Strongyloidea</taxon>
        <taxon>Strongylidae</taxon>
        <taxon>Cylicocyclus</taxon>
    </lineage>
</organism>
<sequence length="584" mass="66431">MLSKSSLVFCVISTVLSSTINTSSLICPIGWTTYHDSCYFFNNPPSDYEKALARCYEMGSNLFVPESLEEWEYVNEHSTVSTWSWIGLTMEDDQHNPKWLTSNAMNPLEINWLVKPFVASSNGWSTSARCAAHLNVAKAGSDYTFFLPCSLKVNSICEKNATLFPRIWDYGLIGLLHRCHRYVKMLKLIQKKKGYKSASKSSEAIEVPDSFPQRCKRKIFGDKKKTISKESASVPINLKPKEKGEAISKAYESPSATKLDSNRWSFLPPIKTQQAKIAYRRLVKDFVRQTLCKGPHGLIADFRSMKRVNDFSKMREFVAHTSTGKNRYKDVGCLDNNRVVLNVGPCSYIHANYVSTPDNPRKFICTQAPLPGTCAEFWCMVVQEEAQVILMLCNFVEQKSNKCAVYFPTQQNAPLVFNDVSVHFKSQEEYVFPFETRTKVVLTFLQVSLPGYPPHNCCHYHWMDWPDRGVPPADTAPLYLLHNVGNTKKPIIIHCSAGIGRTGSMVLLQHAMEVLKNGKPLEEMPVYLQQLRTQRSNSIQANQQYLYVHQVLLTFFRQHGLVPQCLYSLMDAFTKEYNSATTGF</sequence>
<dbReference type="SUPFAM" id="SSF52799">
    <property type="entry name" value="(Phosphotyrosine protein) phosphatases II"/>
    <property type="match status" value="1"/>
</dbReference>
<dbReference type="AlphaFoldDB" id="A0AA36H0S8"/>
<evidence type="ECO:0000259" key="1">
    <source>
        <dbReference type="PROSITE" id="PS50041"/>
    </source>
</evidence>
<dbReference type="PROSITE" id="PS50056">
    <property type="entry name" value="TYR_PHOSPHATASE_2"/>
    <property type="match status" value="1"/>
</dbReference>
<dbReference type="InterPro" id="IPR001304">
    <property type="entry name" value="C-type_lectin-like"/>
</dbReference>
<dbReference type="PANTHER" id="PTHR46163:SF19">
    <property type="entry name" value="PROTEIN-TYROSINE PHOSPHATASE"/>
    <property type="match status" value="1"/>
</dbReference>
<proteinExistence type="predicted"/>
<accession>A0AA36H0S8</accession>
<protein>
    <submittedName>
        <fullName evidence="4">Uncharacterized protein</fullName>
    </submittedName>
</protein>
<dbReference type="PROSITE" id="PS00383">
    <property type="entry name" value="TYR_PHOSPHATASE_1"/>
    <property type="match status" value="1"/>
</dbReference>
<dbReference type="PANTHER" id="PTHR46163">
    <property type="entry name" value="TYROSINE-PROTEIN PHOSPHATASE-RELATED"/>
    <property type="match status" value="1"/>
</dbReference>
<dbReference type="GO" id="GO:0004725">
    <property type="term" value="F:protein tyrosine phosphatase activity"/>
    <property type="evidence" value="ECO:0007669"/>
    <property type="project" value="InterPro"/>
</dbReference>
<dbReference type="SMART" id="SM00404">
    <property type="entry name" value="PTPc_motif"/>
    <property type="match status" value="1"/>
</dbReference>
<keyword evidence="5" id="KW-1185">Reference proteome</keyword>